<dbReference type="InterPro" id="IPR036097">
    <property type="entry name" value="HisK_dim/P_sf"/>
</dbReference>
<dbReference type="SUPFAM" id="SSF55874">
    <property type="entry name" value="ATPase domain of HSP90 chaperone/DNA topoisomerase II/histidine kinase"/>
    <property type="match status" value="1"/>
</dbReference>
<dbReference type="SUPFAM" id="SSF52172">
    <property type="entry name" value="CheY-like"/>
    <property type="match status" value="1"/>
</dbReference>
<protein>
    <recommendedName>
        <fullName evidence="2">histidine kinase</fullName>
        <ecNumber evidence="2">2.7.13.3</ecNumber>
    </recommendedName>
</protein>
<accession>A0ABT0TH78</accession>
<comment type="catalytic activity">
    <reaction evidence="1">
        <text>ATP + protein L-histidine = ADP + protein N-phospho-L-histidine.</text>
        <dbReference type="EC" id="2.7.13.3"/>
    </reaction>
</comment>
<keyword evidence="11" id="KW-0067">ATP-binding</keyword>
<evidence type="ECO:0000256" key="3">
    <source>
        <dbReference type="ARBA" id="ARBA00022553"/>
    </source>
</evidence>
<organism evidence="11 12">
    <name type="scientific">Flavobacterium fragile</name>
    <dbReference type="NCBI Taxonomy" id="2949085"/>
    <lineage>
        <taxon>Bacteria</taxon>
        <taxon>Pseudomonadati</taxon>
        <taxon>Bacteroidota</taxon>
        <taxon>Flavobacteriia</taxon>
        <taxon>Flavobacteriales</taxon>
        <taxon>Flavobacteriaceae</taxon>
        <taxon>Flavobacterium</taxon>
    </lineage>
</organism>
<dbReference type="PROSITE" id="PS50005">
    <property type="entry name" value="TPR"/>
    <property type="match status" value="2"/>
</dbReference>
<dbReference type="Pfam" id="PF02518">
    <property type="entry name" value="HATPase_c"/>
    <property type="match status" value="1"/>
</dbReference>
<evidence type="ECO:0000256" key="2">
    <source>
        <dbReference type="ARBA" id="ARBA00012438"/>
    </source>
</evidence>
<keyword evidence="4" id="KW-0902">Two-component regulatory system</keyword>
<feature type="modified residue" description="4-aspartylphosphate" evidence="5">
    <location>
        <position position="665"/>
    </location>
</feature>
<comment type="caution">
    <text evidence="11">The sequence shown here is derived from an EMBL/GenBank/DDBJ whole genome shotgun (WGS) entry which is preliminary data.</text>
</comment>
<dbReference type="PANTHER" id="PTHR45339">
    <property type="entry name" value="HYBRID SIGNAL TRANSDUCTION HISTIDINE KINASE J"/>
    <property type="match status" value="1"/>
</dbReference>
<evidence type="ECO:0000259" key="9">
    <source>
        <dbReference type="PROSITE" id="PS50109"/>
    </source>
</evidence>
<dbReference type="SMART" id="SM00448">
    <property type="entry name" value="REC"/>
    <property type="match status" value="1"/>
</dbReference>
<reference evidence="11 12" key="1">
    <citation type="submission" date="2022-05" db="EMBL/GenBank/DDBJ databases">
        <title>Flavobacterium sp., isolated from activated sludge.</title>
        <authorList>
            <person name="Ran Q."/>
        </authorList>
    </citation>
    <scope>NUCLEOTIDE SEQUENCE [LARGE SCALE GENOMIC DNA]</scope>
    <source>
        <strain evidence="11 12">HXWNR69</strain>
    </source>
</reference>
<evidence type="ECO:0000313" key="12">
    <source>
        <dbReference type="Proteomes" id="UP001203342"/>
    </source>
</evidence>
<gene>
    <name evidence="11" type="ORF">NAT47_07860</name>
</gene>
<dbReference type="SUPFAM" id="SSF48452">
    <property type="entry name" value="TPR-like"/>
    <property type="match status" value="2"/>
</dbReference>
<dbReference type="InterPro" id="IPR019734">
    <property type="entry name" value="TPR_rpt"/>
</dbReference>
<evidence type="ECO:0000313" key="11">
    <source>
        <dbReference type="EMBL" id="MCL9770330.1"/>
    </source>
</evidence>
<dbReference type="InterPro" id="IPR036890">
    <property type="entry name" value="HATPase_C_sf"/>
</dbReference>
<dbReference type="InterPro" id="IPR011990">
    <property type="entry name" value="TPR-like_helical_dom_sf"/>
</dbReference>
<keyword evidence="8" id="KW-1133">Transmembrane helix</keyword>
<dbReference type="InterPro" id="IPR004358">
    <property type="entry name" value="Sig_transdc_His_kin-like_C"/>
</dbReference>
<keyword evidence="6" id="KW-0802">TPR repeat</keyword>
<dbReference type="PROSITE" id="PS50110">
    <property type="entry name" value="RESPONSE_REGULATORY"/>
    <property type="match status" value="1"/>
</dbReference>
<dbReference type="CDD" id="cd17546">
    <property type="entry name" value="REC_hyHK_CKI1_RcsC-like"/>
    <property type="match status" value="1"/>
</dbReference>
<evidence type="ECO:0000256" key="7">
    <source>
        <dbReference type="SAM" id="Coils"/>
    </source>
</evidence>
<dbReference type="InterPro" id="IPR003661">
    <property type="entry name" value="HisK_dim/P_dom"/>
</dbReference>
<dbReference type="SUPFAM" id="SSF47384">
    <property type="entry name" value="Homodimeric domain of signal transducing histidine kinase"/>
    <property type="match status" value="1"/>
</dbReference>
<dbReference type="SMART" id="SM00387">
    <property type="entry name" value="HATPase_c"/>
    <property type="match status" value="1"/>
</dbReference>
<dbReference type="Proteomes" id="UP001203342">
    <property type="component" value="Unassembled WGS sequence"/>
</dbReference>
<name>A0ABT0TH78_9FLAO</name>
<sequence length="737" mass="84863">MTIQKYFFSISLFIICTVVGLAQNTSITSKEAKALLKKSGQSFMKLETKASLDFAQKALIVATKNNDDLTASKAYNLIGLNFEEFSDYKKAIEYYNKGLVLANKVNNDTVKGWLNNNLGNIYCYRKINFKKGIKHYLEGLKYSIKHNDEYEIMFSKLNIGSAYFAIQDFENGIKYFKDIKKSIDEGDNIEAKISLYSNFGLYYNHINQDKKAEENYLKAVAYSEKNDKELIKSNVADVYHDISNFYFKIKNFEKAHHFLLKHDQLQDEIYNEARADEVKSLGLQIEHDEINRKIDQIQKERQIQEEKLQANRIFVILLGVIFIILLLYLLSLVRNNRLKAKLNNELKSANYELLEAKEKAEEASQLKTQFISTISHELRTPLYGVVGITEIILDEHKELKNSPHLKSLQFSAKYLLALVNDVLKVYKMEENQVVLKEMVFNIQDELTIIKDSMQFLALRNNNQIVIQVSNEIPNTLIGDKIRLSQILINLITNSLKFTENGKVEIKVDLLAKHEQNCEIQFQVIDNGIGIPKEYQNRVFDKFVQVYRKESDYQGTGLGLTIVKKLVDLFNGTIELKSEEGKGTMVTFVIHVNADMEKAKSIINEIKVDLAVKRFYKILVVEDNKINQVVTKRLLENHNIICEIVDDGYAALELIEQKEFDAILMDINMPLINGFETSKLIRKKGIKIPIIAVTAFDRQDIEEQIIDANIDDVIVKPFDSSKLFETIIRLVDQQKALV</sequence>
<dbReference type="EC" id="2.7.13.3" evidence="2"/>
<dbReference type="Gene3D" id="3.30.565.10">
    <property type="entry name" value="Histidine kinase-like ATPase, C-terminal domain"/>
    <property type="match status" value="1"/>
</dbReference>
<feature type="domain" description="Histidine kinase" evidence="9">
    <location>
        <begin position="373"/>
        <end position="593"/>
    </location>
</feature>
<dbReference type="PRINTS" id="PR00344">
    <property type="entry name" value="BCTRLSENSOR"/>
</dbReference>
<evidence type="ECO:0000256" key="4">
    <source>
        <dbReference type="ARBA" id="ARBA00023012"/>
    </source>
</evidence>
<dbReference type="CDD" id="cd00082">
    <property type="entry name" value="HisKA"/>
    <property type="match status" value="1"/>
</dbReference>
<keyword evidence="12" id="KW-1185">Reference proteome</keyword>
<dbReference type="RefSeq" id="WP_250581851.1">
    <property type="nucleotide sequence ID" value="NZ_JAMLJN010000005.1"/>
</dbReference>
<dbReference type="Gene3D" id="1.25.40.10">
    <property type="entry name" value="Tetratricopeptide repeat domain"/>
    <property type="match status" value="2"/>
</dbReference>
<dbReference type="EMBL" id="JAMLJN010000005">
    <property type="protein sequence ID" value="MCL9770330.1"/>
    <property type="molecule type" value="Genomic_DNA"/>
</dbReference>
<evidence type="ECO:0000256" key="1">
    <source>
        <dbReference type="ARBA" id="ARBA00000085"/>
    </source>
</evidence>
<dbReference type="Pfam" id="PF00072">
    <property type="entry name" value="Response_reg"/>
    <property type="match status" value="1"/>
</dbReference>
<evidence type="ECO:0000256" key="8">
    <source>
        <dbReference type="SAM" id="Phobius"/>
    </source>
</evidence>
<keyword evidence="8" id="KW-0812">Transmembrane</keyword>
<feature type="repeat" description="TPR" evidence="6">
    <location>
        <begin position="193"/>
        <end position="226"/>
    </location>
</feature>
<evidence type="ECO:0000259" key="10">
    <source>
        <dbReference type="PROSITE" id="PS50110"/>
    </source>
</evidence>
<dbReference type="InterPro" id="IPR011006">
    <property type="entry name" value="CheY-like_superfamily"/>
</dbReference>
<dbReference type="CDD" id="cd16922">
    <property type="entry name" value="HATPase_EvgS-ArcB-TorS-like"/>
    <property type="match status" value="1"/>
</dbReference>
<keyword evidence="8" id="KW-0472">Membrane</keyword>
<feature type="domain" description="Response regulatory" evidence="10">
    <location>
        <begin position="616"/>
        <end position="730"/>
    </location>
</feature>
<proteinExistence type="predicted"/>
<dbReference type="PROSITE" id="PS50109">
    <property type="entry name" value="HIS_KIN"/>
    <property type="match status" value="1"/>
</dbReference>
<feature type="transmembrane region" description="Helical" evidence="8">
    <location>
        <begin position="313"/>
        <end position="333"/>
    </location>
</feature>
<dbReference type="InterPro" id="IPR003594">
    <property type="entry name" value="HATPase_dom"/>
</dbReference>
<keyword evidence="11" id="KW-0547">Nucleotide-binding</keyword>
<dbReference type="SMART" id="SM00388">
    <property type="entry name" value="HisKA"/>
    <property type="match status" value="1"/>
</dbReference>
<dbReference type="Gene3D" id="3.40.50.2300">
    <property type="match status" value="1"/>
</dbReference>
<dbReference type="Gene3D" id="1.10.287.130">
    <property type="match status" value="1"/>
</dbReference>
<dbReference type="GO" id="GO:0005524">
    <property type="term" value="F:ATP binding"/>
    <property type="evidence" value="ECO:0007669"/>
    <property type="project" value="UniProtKB-KW"/>
</dbReference>
<keyword evidence="7" id="KW-0175">Coiled coil</keyword>
<feature type="coiled-coil region" evidence="7">
    <location>
        <begin position="339"/>
        <end position="366"/>
    </location>
</feature>
<keyword evidence="3 5" id="KW-0597">Phosphoprotein</keyword>
<evidence type="ECO:0000256" key="5">
    <source>
        <dbReference type="PROSITE-ProRule" id="PRU00169"/>
    </source>
</evidence>
<feature type="repeat" description="TPR" evidence="6">
    <location>
        <begin position="72"/>
        <end position="105"/>
    </location>
</feature>
<dbReference type="Pfam" id="PF00512">
    <property type="entry name" value="HisKA"/>
    <property type="match status" value="1"/>
</dbReference>
<dbReference type="InterPro" id="IPR001789">
    <property type="entry name" value="Sig_transdc_resp-reg_receiver"/>
</dbReference>
<dbReference type="SMART" id="SM00028">
    <property type="entry name" value="TPR"/>
    <property type="match status" value="3"/>
</dbReference>
<dbReference type="InterPro" id="IPR005467">
    <property type="entry name" value="His_kinase_dom"/>
</dbReference>
<evidence type="ECO:0000256" key="6">
    <source>
        <dbReference type="PROSITE-ProRule" id="PRU00339"/>
    </source>
</evidence>
<dbReference type="PANTHER" id="PTHR45339:SF1">
    <property type="entry name" value="HYBRID SIGNAL TRANSDUCTION HISTIDINE KINASE J"/>
    <property type="match status" value="1"/>
</dbReference>